<name>A0A5N5NIR4_PANHP</name>
<feature type="signal peptide" evidence="1">
    <location>
        <begin position="1"/>
        <end position="24"/>
    </location>
</feature>
<reference evidence="2 3" key="1">
    <citation type="submission" date="2019-06" db="EMBL/GenBank/DDBJ databases">
        <title>A chromosome-scale genome assembly of the striped catfish, Pangasianodon hypophthalmus.</title>
        <authorList>
            <person name="Wen M."/>
            <person name="Zahm M."/>
            <person name="Roques C."/>
            <person name="Cabau C."/>
            <person name="Klopp C."/>
            <person name="Donnadieu C."/>
            <person name="Jouanno E."/>
            <person name="Avarre J.-C."/>
            <person name="Campet M."/>
            <person name="Ha T.T.T."/>
            <person name="Dugue R."/>
            <person name="Lampietro C."/>
            <person name="Louis A."/>
            <person name="Herpin A."/>
            <person name="Echchiki A."/>
            <person name="Berthelot C."/>
            <person name="Parey E."/>
            <person name="Roest-Crollius H."/>
            <person name="Braasch I."/>
            <person name="Postlethwait J."/>
            <person name="Bobe J."/>
            <person name="Montfort J."/>
            <person name="Bouchez O."/>
            <person name="Begum T."/>
            <person name="Schartl M."/>
            <person name="Guiguen Y."/>
        </authorList>
    </citation>
    <scope>NUCLEOTIDE SEQUENCE [LARGE SCALE GENOMIC DNA]</scope>
    <source>
        <strain evidence="2 3">Indonesia</strain>
        <tissue evidence="2">Blood</tissue>
    </source>
</reference>
<protein>
    <recommendedName>
        <fullName evidence="4">Secreted protein</fullName>
    </recommendedName>
</protein>
<evidence type="ECO:0008006" key="4">
    <source>
        <dbReference type="Google" id="ProtNLM"/>
    </source>
</evidence>
<keyword evidence="3" id="KW-1185">Reference proteome</keyword>
<keyword evidence="1" id="KW-0732">Signal</keyword>
<organism evidence="2 3">
    <name type="scientific">Pangasianodon hypophthalmus</name>
    <name type="common">Striped catfish</name>
    <name type="synonym">Helicophagus hypophthalmus</name>
    <dbReference type="NCBI Taxonomy" id="310915"/>
    <lineage>
        <taxon>Eukaryota</taxon>
        <taxon>Metazoa</taxon>
        <taxon>Chordata</taxon>
        <taxon>Craniata</taxon>
        <taxon>Vertebrata</taxon>
        <taxon>Euteleostomi</taxon>
        <taxon>Actinopterygii</taxon>
        <taxon>Neopterygii</taxon>
        <taxon>Teleostei</taxon>
        <taxon>Ostariophysi</taxon>
        <taxon>Siluriformes</taxon>
        <taxon>Pangasiidae</taxon>
        <taxon>Pangasianodon</taxon>
    </lineage>
</organism>
<feature type="chain" id="PRO_5024385706" description="Secreted protein" evidence="1">
    <location>
        <begin position="25"/>
        <end position="73"/>
    </location>
</feature>
<sequence length="73" mass="8144">MSSLQVGCLCLMLEWSLLIDRSSCWPPVNLSALLRQATISPDLSCGPLDKLTGWQCSVALNPSLCEIIWTWMF</sequence>
<evidence type="ECO:0000313" key="3">
    <source>
        <dbReference type="Proteomes" id="UP000327468"/>
    </source>
</evidence>
<gene>
    <name evidence="2" type="ORF">PHYPO_G00231990</name>
</gene>
<proteinExistence type="predicted"/>
<dbReference type="AlphaFoldDB" id="A0A5N5NIR4"/>
<evidence type="ECO:0000313" key="2">
    <source>
        <dbReference type="EMBL" id="KAB5567370.1"/>
    </source>
</evidence>
<accession>A0A5N5NIR4</accession>
<evidence type="ECO:0000256" key="1">
    <source>
        <dbReference type="SAM" id="SignalP"/>
    </source>
</evidence>
<dbReference type="EMBL" id="VFJC01000009">
    <property type="protein sequence ID" value="KAB5567370.1"/>
    <property type="molecule type" value="Genomic_DNA"/>
</dbReference>
<dbReference type="Proteomes" id="UP000327468">
    <property type="component" value="Chromosome 8"/>
</dbReference>
<comment type="caution">
    <text evidence="2">The sequence shown here is derived from an EMBL/GenBank/DDBJ whole genome shotgun (WGS) entry which is preliminary data.</text>
</comment>